<dbReference type="Proteomes" id="UP000184255">
    <property type="component" value="Unassembled WGS sequence"/>
</dbReference>
<reference evidence="4" key="1">
    <citation type="journal article" date="2016" name="Genome Biol. Evol.">
        <title>Comparative 'omics' of the Fusarium fujikuroi species complex highlights differences in genetic potential and metabolite synthesis.</title>
        <authorList>
            <person name="Niehaus E.-M."/>
            <person name="Muensterkoetter M."/>
            <person name="Proctor R.H."/>
            <person name="Brown D.W."/>
            <person name="Sharon A."/>
            <person name="Idan Y."/>
            <person name="Oren-Young L."/>
            <person name="Sieber C.M."/>
            <person name="Novak O."/>
            <person name="Pencik A."/>
            <person name="Tarkowska D."/>
            <person name="Hromadova K."/>
            <person name="Freeman S."/>
            <person name="Maymon M."/>
            <person name="Elazar M."/>
            <person name="Youssef S.A."/>
            <person name="El-Shabrawy E.S.M."/>
            <person name="Shalaby A.B.A."/>
            <person name="Houterman P."/>
            <person name="Brock N.L."/>
            <person name="Burkhardt I."/>
            <person name="Tsavkelova E.A."/>
            <person name="Dickschat J.S."/>
            <person name="Galuszka P."/>
            <person name="Gueldener U."/>
            <person name="Tudzynski B."/>
        </authorList>
    </citation>
    <scope>NUCLEOTIDE SEQUENCE [LARGE SCALE GENOMIC DNA]</scope>
    <source>
        <strain evidence="4">MRC7560</strain>
    </source>
</reference>
<evidence type="ECO:0000313" key="4">
    <source>
        <dbReference type="Proteomes" id="UP000184255"/>
    </source>
</evidence>
<evidence type="ECO:0000256" key="2">
    <source>
        <dbReference type="SAM" id="MobiDB-lite"/>
    </source>
</evidence>
<dbReference type="RefSeq" id="XP_041688148.1">
    <property type="nucleotide sequence ID" value="XM_041822471.1"/>
</dbReference>
<dbReference type="GeneID" id="65094423"/>
<name>A0A1L7U677_FUSMA</name>
<accession>A0A1L7U677</accession>
<dbReference type="AlphaFoldDB" id="A0A1L7U677"/>
<evidence type="ECO:0000256" key="1">
    <source>
        <dbReference type="SAM" id="Coils"/>
    </source>
</evidence>
<feature type="compositionally biased region" description="Low complexity" evidence="2">
    <location>
        <begin position="265"/>
        <end position="283"/>
    </location>
</feature>
<organism evidence="3 4">
    <name type="scientific">Fusarium mangiferae</name>
    <name type="common">Mango malformation disease fungus</name>
    <dbReference type="NCBI Taxonomy" id="192010"/>
    <lineage>
        <taxon>Eukaryota</taxon>
        <taxon>Fungi</taxon>
        <taxon>Dikarya</taxon>
        <taxon>Ascomycota</taxon>
        <taxon>Pezizomycotina</taxon>
        <taxon>Sordariomycetes</taxon>
        <taxon>Hypocreomycetidae</taxon>
        <taxon>Hypocreales</taxon>
        <taxon>Nectriaceae</taxon>
        <taxon>Fusarium</taxon>
        <taxon>Fusarium fujikuroi species complex</taxon>
    </lineage>
</organism>
<protein>
    <submittedName>
        <fullName evidence="3">Uncharacterized protein</fullName>
    </submittedName>
</protein>
<comment type="caution">
    <text evidence="3">The sequence shown here is derived from an EMBL/GenBank/DDBJ whole genome shotgun (WGS) entry which is preliminary data.</text>
</comment>
<keyword evidence="1" id="KW-0175">Coiled coil</keyword>
<feature type="compositionally biased region" description="Polar residues" evidence="2">
    <location>
        <begin position="248"/>
        <end position="264"/>
    </location>
</feature>
<dbReference type="EMBL" id="FCQH01000014">
    <property type="protein sequence ID" value="CVL03465.1"/>
    <property type="molecule type" value="Genomic_DNA"/>
</dbReference>
<keyword evidence="4" id="KW-1185">Reference proteome</keyword>
<feature type="region of interest" description="Disordered" evidence="2">
    <location>
        <begin position="248"/>
        <end position="311"/>
    </location>
</feature>
<gene>
    <name evidence="3" type="ORF">FMAN_15180</name>
</gene>
<proteinExistence type="predicted"/>
<feature type="compositionally biased region" description="Basic and acidic residues" evidence="2">
    <location>
        <begin position="284"/>
        <end position="311"/>
    </location>
</feature>
<sequence length="414" mass="47384">MSLSLVGISPTKDRRLYPLHRQCSRTWHSEVSSNVEAHTSDSAGVFIFLDYVLNWRDVHLVNSAFDPTSFLFRLARGHDFGIFGHQEITNTSVLAPTERRKALQNSERQQDEVVGSESNRAPLYRTAIKASMVNPGQVSIRNLRARNGLRGKNIASTRPRYTSIQGQTREWDEIKSQGVIISGLFRERHSVQITPDDSALVLTLRETIEDLKKKEARMSRQIEKLGTKLIDRRGQAYKIFPNSVKSTFSLDQRSSKHTASTNSLSPSDRFSYQSSPSSSTSVRSDNRRSEGYKSESEQKHKSYQGAKERLPQDEAQVNQVLRKQLQAERELILALEEAVTDLQANVKELLSECDHWKQQSTQLQIRVDEYKDTIASHEANNRRFNAINDCQRTLSQRMQFFNKGHKKKRGFNCL</sequence>
<dbReference type="VEuPathDB" id="FungiDB:FMAN_15180"/>
<evidence type="ECO:0000313" key="3">
    <source>
        <dbReference type="EMBL" id="CVL03465.1"/>
    </source>
</evidence>
<feature type="coiled-coil region" evidence="1">
    <location>
        <begin position="318"/>
        <end position="380"/>
    </location>
</feature>
<feature type="coiled-coil region" evidence="1">
    <location>
        <begin position="201"/>
        <end position="228"/>
    </location>
</feature>